<evidence type="ECO:0000313" key="1">
    <source>
        <dbReference type="EMBL" id="AQP44815.1"/>
    </source>
</evidence>
<dbReference type="InterPro" id="IPR036116">
    <property type="entry name" value="FN3_sf"/>
</dbReference>
<proteinExistence type="predicted"/>
<organism evidence="1 2">
    <name type="scientific">Tessaracoccus flavus</name>
    <dbReference type="NCBI Taxonomy" id="1610493"/>
    <lineage>
        <taxon>Bacteria</taxon>
        <taxon>Bacillati</taxon>
        <taxon>Actinomycetota</taxon>
        <taxon>Actinomycetes</taxon>
        <taxon>Propionibacteriales</taxon>
        <taxon>Propionibacteriaceae</taxon>
        <taxon>Tessaracoccus</taxon>
    </lineage>
</organism>
<dbReference type="Proteomes" id="UP000188324">
    <property type="component" value="Chromosome"/>
</dbReference>
<dbReference type="SUPFAM" id="SSF49265">
    <property type="entry name" value="Fibronectin type III"/>
    <property type="match status" value="1"/>
</dbReference>
<dbReference type="GO" id="GO:0005975">
    <property type="term" value="P:carbohydrate metabolic process"/>
    <property type="evidence" value="ECO:0007669"/>
    <property type="project" value="UniProtKB-ARBA"/>
</dbReference>
<protein>
    <submittedName>
        <fullName evidence="1">Uncharacterized protein</fullName>
    </submittedName>
</protein>
<dbReference type="OrthoDB" id="9815404at2"/>
<dbReference type="STRING" id="1610493.RPIT_08415"/>
<evidence type="ECO:0000313" key="2">
    <source>
        <dbReference type="Proteomes" id="UP000188324"/>
    </source>
</evidence>
<keyword evidence="2" id="KW-1185">Reference proteome</keyword>
<dbReference type="InterPro" id="IPR013783">
    <property type="entry name" value="Ig-like_fold"/>
</dbReference>
<gene>
    <name evidence="1" type="ORF">RPIT_08415</name>
</gene>
<sequence length="130" mass="13483">MPGLIKRIDRLPRLRLCCRPPVAPSGVAAAAGGGSMEVQVTWDPLAASASVGHYRVYRRKTAGQFYLLAVVTADALGTLVPGKLGIVDAPDYWPWPSGADPSAERCYAVSAVSTAGVEGPMSAEACASPL</sequence>
<accession>A0A1Q2CFJ4</accession>
<name>A0A1Q2CFJ4_9ACTN</name>
<dbReference type="AlphaFoldDB" id="A0A1Q2CFJ4"/>
<dbReference type="RefSeq" id="WP_077342252.1">
    <property type="nucleotide sequence ID" value="NZ_CP019605.1"/>
</dbReference>
<dbReference type="EMBL" id="CP019605">
    <property type="protein sequence ID" value="AQP44815.1"/>
    <property type="molecule type" value="Genomic_DNA"/>
</dbReference>
<reference evidence="1 2" key="1">
    <citation type="journal article" date="2016" name="Int. J. Syst. Evol. Microbiol.">
        <title>Tessaracoccus flavus sp. nov., isolated from the drainage system of a lindane-producing factory.</title>
        <authorList>
            <person name="Kumari R."/>
            <person name="Singh P."/>
            <person name="Schumann P."/>
            <person name="Lal R."/>
        </authorList>
    </citation>
    <scope>NUCLEOTIDE SEQUENCE [LARGE SCALE GENOMIC DNA]</scope>
    <source>
        <strain evidence="1 2">RP1T</strain>
    </source>
</reference>
<dbReference type="Gene3D" id="2.60.40.10">
    <property type="entry name" value="Immunoglobulins"/>
    <property type="match status" value="1"/>
</dbReference>
<dbReference type="KEGG" id="tfl:RPIT_08415"/>